<comment type="caution">
    <text evidence="1">The sequence shown here is derived from an EMBL/GenBank/DDBJ whole genome shotgun (WGS) entry which is preliminary data.</text>
</comment>
<evidence type="ECO:0000313" key="2">
    <source>
        <dbReference type="Proteomes" id="UP000003561"/>
    </source>
</evidence>
<reference evidence="1 2" key="2">
    <citation type="submission" date="2009-03" db="EMBL/GenBank/DDBJ databases">
        <title>Draft genome sequence of Roseburia inulinivorans (DSM 16841).</title>
        <authorList>
            <person name="Sudarsanam P."/>
            <person name="Ley R."/>
            <person name="Guruge J."/>
            <person name="Turnbaugh P.J."/>
            <person name="Mahowald M."/>
            <person name="Liep D."/>
            <person name="Gordon J."/>
        </authorList>
    </citation>
    <scope>NUCLEOTIDE SEQUENCE [LARGE SCALE GENOMIC DNA]</scope>
    <source>
        <strain evidence="1 2">DSM 16841</strain>
    </source>
</reference>
<dbReference type="Proteomes" id="UP000003561">
    <property type="component" value="Unassembled WGS sequence"/>
</dbReference>
<proteinExistence type="predicted"/>
<dbReference type="eggNOG" id="ENOG502ZCUN">
    <property type="taxonomic scope" value="Bacteria"/>
</dbReference>
<dbReference type="EMBL" id="ACFY01000109">
    <property type="protein sequence ID" value="EEG93309.1"/>
    <property type="molecule type" value="Genomic_DNA"/>
</dbReference>
<organism evidence="1 2">
    <name type="scientific">Roseburia inulinivorans DSM 16841</name>
    <dbReference type="NCBI Taxonomy" id="622312"/>
    <lineage>
        <taxon>Bacteria</taxon>
        <taxon>Bacillati</taxon>
        <taxon>Bacillota</taxon>
        <taxon>Clostridia</taxon>
        <taxon>Lachnospirales</taxon>
        <taxon>Lachnospiraceae</taxon>
        <taxon>Roseburia</taxon>
    </lineage>
</organism>
<dbReference type="AlphaFoldDB" id="C0FVR6"/>
<sequence>MTERAVILMPFIRSGFDTDVFHAILIRVKIKIFYQENIVLTKFCGVG</sequence>
<accession>C0FVR6</accession>
<protein>
    <submittedName>
        <fullName evidence="1">Uncharacterized protein</fullName>
    </submittedName>
</protein>
<name>C0FVR6_9FIRM</name>
<evidence type="ECO:0000313" key="1">
    <source>
        <dbReference type="EMBL" id="EEG93309.1"/>
    </source>
</evidence>
<reference evidence="1 2" key="1">
    <citation type="submission" date="2009-02" db="EMBL/GenBank/DDBJ databases">
        <authorList>
            <person name="Fulton L."/>
            <person name="Clifton S."/>
            <person name="Fulton B."/>
            <person name="Xu J."/>
            <person name="Minx P."/>
            <person name="Pepin K.H."/>
            <person name="Johnson M."/>
            <person name="Bhonagiri V."/>
            <person name="Nash W.E."/>
            <person name="Mardis E.R."/>
            <person name="Wilson R.K."/>
        </authorList>
    </citation>
    <scope>NUCLEOTIDE SEQUENCE [LARGE SCALE GENOMIC DNA]</scope>
    <source>
        <strain evidence="1 2">DSM 16841</strain>
    </source>
</reference>
<gene>
    <name evidence="1" type="ORF">ROSEINA2194_02841</name>
</gene>